<protein>
    <recommendedName>
        <fullName evidence="2">SCP domain-containing protein</fullName>
    </recommendedName>
</protein>
<accession>A0A0G4HDB0</accession>
<dbReference type="InterPro" id="IPR001283">
    <property type="entry name" value="CRISP-related"/>
</dbReference>
<feature type="domain" description="SCP" evidence="2">
    <location>
        <begin position="304"/>
        <end position="452"/>
    </location>
</feature>
<dbReference type="Pfam" id="PF00188">
    <property type="entry name" value="CAP"/>
    <property type="match status" value="1"/>
</dbReference>
<dbReference type="GO" id="GO:0005576">
    <property type="term" value="C:extracellular region"/>
    <property type="evidence" value="ECO:0007669"/>
    <property type="project" value="InterPro"/>
</dbReference>
<dbReference type="InterPro" id="IPR034113">
    <property type="entry name" value="SCP_GAPR1-like"/>
</dbReference>
<dbReference type="SUPFAM" id="SSF55797">
    <property type="entry name" value="PR-1-like"/>
    <property type="match status" value="1"/>
</dbReference>
<organism evidence="3">
    <name type="scientific">Chromera velia CCMP2878</name>
    <dbReference type="NCBI Taxonomy" id="1169474"/>
    <lineage>
        <taxon>Eukaryota</taxon>
        <taxon>Sar</taxon>
        <taxon>Alveolata</taxon>
        <taxon>Colpodellida</taxon>
        <taxon>Chromeraceae</taxon>
        <taxon>Chromera</taxon>
    </lineage>
</organism>
<evidence type="ECO:0000313" key="3">
    <source>
        <dbReference type="EMBL" id="CEM41858.1"/>
    </source>
</evidence>
<dbReference type="InterPro" id="IPR014044">
    <property type="entry name" value="CAP_dom"/>
</dbReference>
<reference evidence="3" key="1">
    <citation type="submission" date="2014-11" db="EMBL/GenBank/DDBJ databases">
        <authorList>
            <person name="Otto D Thomas"/>
            <person name="Naeem Raeece"/>
        </authorList>
    </citation>
    <scope>NUCLEOTIDE SEQUENCE</scope>
</reference>
<gene>
    <name evidence="3" type="ORF">Cvel_6373</name>
</gene>
<dbReference type="PRINTS" id="PR00837">
    <property type="entry name" value="V5TPXLIKE"/>
</dbReference>
<sequence>MGSGCSASTRQEAQGVSPELKVSPESEVAVKSAVHGGKSATLWFVNASADGVPVDATVTVKWQVTEADCPLNSLSNYDYLALYKAGEADLNNYETYEYVPGTPSGSLEFTAGYYGYYSPGTQYDIRYVRGKEPQFVGAPITFWTLDKSGKSVKPPAPVISPSPTPVATTVAGPATVPPSIPQNHVHAGNAPLDVAALMTMKGIDPSTTNVQIIRGTGAHGNAMTFYSGPPGPSQNMQEEMARQQAMQQQRIQQMANNMYGEGDPRAQVRAVTTTDACALAFLQDQQELQEAQRTGASLAQSQEAFSKDLLQTMNQKRAMHGCPPLEWDDQLAERAHEWAKVLAGRLREGRGDFMEHGMHEGCGQNIAARVENNMTGRSAAAGWYSEVGWFEYDNADEVERAACGKAKTAEAQTGHFTQLVWKSSTKAGGWVEHVGGKTVIVCNFWPPGNVAGKFEANVPRPLEG</sequence>
<dbReference type="Gene3D" id="3.40.33.10">
    <property type="entry name" value="CAP"/>
    <property type="match status" value="1"/>
</dbReference>
<dbReference type="InterPro" id="IPR018244">
    <property type="entry name" value="Allrgn_V5/Tpx1_CS"/>
</dbReference>
<dbReference type="SMART" id="SM00198">
    <property type="entry name" value="SCP"/>
    <property type="match status" value="1"/>
</dbReference>
<dbReference type="CDD" id="cd05382">
    <property type="entry name" value="CAP_GAPR1-like"/>
    <property type="match status" value="1"/>
</dbReference>
<evidence type="ECO:0000256" key="1">
    <source>
        <dbReference type="SAM" id="MobiDB-lite"/>
    </source>
</evidence>
<dbReference type="EMBL" id="CDMZ01002322">
    <property type="protein sequence ID" value="CEM41858.1"/>
    <property type="molecule type" value="Genomic_DNA"/>
</dbReference>
<dbReference type="AlphaFoldDB" id="A0A0G4HDB0"/>
<dbReference type="InterPro" id="IPR035940">
    <property type="entry name" value="CAP_sf"/>
</dbReference>
<dbReference type="PROSITE" id="PS01009">
    <property type="entry name" value="CRISP_1"/>
    <property type="match status" value="1"/>
</dbReference>
<dbReference type="PANTHER" id="PTHR10334">
    <property type="entry name" value="CYSTEINE-RICH SECRETORY PROTEIN-RELATED"/>
    <property type="match status" value="1"/>
</dbReference>
<feature type="region of interest" description="Disordered" evidence="1">
    <location>
        <begin position="1"/>
        <end position="22"/>
    </location>
</feature>
<dbReference type="VEuPathDB" id="CryptoDB:Cvel_6373"/>
<evidence type="ECO:0000259" key="2">
    <source>
        <dbReference type="SMART" id="SM00198"/>
    </source>
</evidence>
<feature type="compositionally biased region" description="Polar residues" evidence="1">
    <location>
        <begin position="1"/>
        <end position="14"/>
    </location>
</feature>
<proteinExistence type="predicted"/>
<name>A0A0G4HDB0_9ALVE</name>